<reference evidence="3" key="1">
    <citation type="submission" date="2016-06" db="UniProtKB">
        <authorList>
            <consortium name="WormBaseParasite"/>
        </authorList>
    </citation>
    <scope>IDENTIFICATION</scope>
</reference>
<dbReference type="AlphaFoldDB" id="A0A183VER9"/>
<sequence length="124" mass="13860">MAQRFAKRGGTDKKLNNLCQPRIEFKTLILTTLLDCDLVGGRPVEGDDCCGGVGKNELGEKLIWEEAVFFLAYFINNPTPDEDGLLVPSVKRSSLFFRTAINGRERRLLPSVNPIDSHKNEIPI</sequence>
<dbReference type="EMBL" id="UYWY01026606">
    <property type="protein sequence ID" value="VDM50560.1"/>
    <property type="molecule type" value="Genomic_DNA"/>
</dbReference>
<name>A0A183VER9_TOXCA</name>
<organism evidence="2 3">
    <name type="scientific">Toxocara canis</name>
    <name type="common">Canine roundworm</name>
    <dbReference type="NCBI Taxonomy" id="6265"/>
    <lineage>
        <taxon>Eukaryota</taxon>
        <taxon>Metazoa</taxon>
        <taxon>Ecdysozoa</taxon>
        <taxon>Nematoda</taxon>
        <taxon>Chromadorea</taxon>
        <taxon>Rhabditida</taxon>
        <taxon>Spirurina</taxon>
        <taxon>Ascaridomorpha</taxon>
        <taxon>Ascaridoidea</taxon>
        <taxon>Toxocaridae</taxon>
        <taxon>Toxocara</taxon>
    </lineage>
</organism>
<evidence type="ECO:0000313" key="3">
    <source>
        <dbReference type="WBParaSite" id="TCNE_0001924301-mRNA-1"/>
    </source>
</evidence>
<accession>A0A183VER9</accession>
<dbReference type="WBParaSite" id="TCNE_0001924301-mRNA-1">
    <property type="protein sequence ID" value="TCNE_0001924301-mRNA-1"/>
    <property type="gene ID" value="TCNE_0001924301"/>
</dbReference>
<evidence type="ECO:0000313" key="1">
    <source>
        <dbReference type="EMBL" id="VDM50560.1"/>
    </source>
</evidence>
<reference evidence="1 2" key="2">
    <citation type="submission" date="2018-11" db="EMBL/GenBank/DDBJ databases">
        <authorList>
            <consortium name="Pathogen Informatics"/>
        </authorList>
    </citation>
    <scope>NUCLEOTIDE SEQUENCE [LARGE SCALE GENOMIC DNA]</scope>
</reference>
<evidence type="ECO:0000313" key="2">
    <source>
        <dbReference type="Proteomes" id="UP000050794"/>
    </source>
</evidence>
<gene>
    <name evidence="1" type="ORF">TCNE_LOCUS19239</name>
</gene>
<keyword evidence="2" id="KW-1185">Reference proteome</keyword>
<protein>
    <submittedName>
        <fullName evidence="1 3">Uncharacterized protein</fullName>
    </submittedName>
</protein>
<proteinExistence type="predicted"/>
<dbReference type="Proteomes" id="UP000050794">
    <property type="component" value="Unassembled WGS sequence"/>
</dbReference>